<evidence type="ECO:0000313" key="3">
    <source>
        <dbReference type="Proteomes" id="UP000184211"/>
    </source>
</evidence>
<feature type="transmembrane region" description="Helical" evidence="1">
    <location>
        <begin position="46"/>
        <end position="72"/>
    </location>
</feature>
<keyword evidence="1" id="KW-0472">Membrane</keyword>
<organism evidence="2 3">
    <name type="scientific">Cognatishimia maritima</name>
    <dbReference type="NCBI Taxonomy" id="870908"/>
    <lineage>
        <taxon>Bacteria</taxon>
        <taxon>Pseudomonadati</taxon>
        <taxon>Pseudomonadota</taxon>
        <taxon>Alphaproteobacteria</taxon>
        <taxon>Rhodobacterales</taxon>
        <taxon>Paracoccaceae</taxon>
        <taxon>Cognatishimia</taxon>
    </lineage>
</organism>
<keyword evidence="1" id="KW-1133">Transmembrane helix</keyword>
<proteinExistence type="predicted"/>
<dbReference type="OrthoDB" id="7866802at2"/>
<dbReference type="Proteomes" id="UP000184211">
    <property type="component" value="Unassembled WGS sequence"/>
</dbReference>
<dbReference type="InterPro" id="IPR009937">
    <property type="entry name" value="Phage_holin_3_6"/>
</dbReference>
<feature type="transmembrane region" description="Helical" evidence="1">
    <location>
        <begin position="78"/>
        <end position="99"/>
    </location>
</feature>
<dbReference type="EMBL" id="FQWM01000002">
    <property type="protein sequence ID" value="SHH02394.1"/>
    <property type="molecule type" value="Genomic_DNA"/>
</dbReference>
<name>A0A1M5PKR6_9RHOB</name>
<sequence>MAHRDLRQAPDLLMRAVHHFLALLRSETALVKEELKQNAARAGVGVGFLAVAMLLALVALNVLAAAVVAWIAATGLSFGFASLIVGCTLLTVALFLAMAGKSRLQADALLPSMTIRNVKKDVSSIKEAADDTY</sequence>
<protein>
    <submittedName>
        <fullName evidence="2">Putative Holin-X, holin superfamily III</fullName>
    </submittedName>
</protein>
<dbReference type="AlphaFoldDB" id="A0A1M5PKR6"/>
<evidence type="ECO:0000256" key="1">
    <source>
        <dbReference type="SAM" id="Phobius"/>
    </source>
</evidence>
<dbReference type="RefSeq" id="WP_072792617.1">
    <property type="nucleotide sequence ID" value="NZ_FQWM01000002.1"/>
</dbReference>
<gene>
    <name evidence="2" type="ORF">SAMN04488044_1855</name>
</gene>
<dbReference type="Pfam" id="PF07332">
    <property type="entry name" value="Phage_holin_3_6"/>
    <property type="match status" value="1"/>
</dbReference>
<dbReference type="STRING" id="870908.SAMN04488044_1855"/>
<accession>A0A1M5PKR6</accession>
<keyword evidence="1" id="KW-0812">Transmembrane</keyword>
<keyword evidence="3" id="KW-1185">Reference proteome</keyword>
<evidence type="ECO:0000313" key="2">
    <source>
        <dbReference type="EMBL" id="SHH02394.1"/>
    </source>
</evidence>
<reference evidence="3" key="1">
    <citation type="submission" date="2016-11" db="EMBL/GenBank/DDBJ databases">
        <authorList>
            <person name="Varghese N."/>
            <person name="Submissions S."/>
        </authorList>
    </citation>
    <scope>NUCLEOTIDE SEQUENCE [LARGE SCALE GENOMIC DNA]</scope>
    <source>
        <strain evidence="3">DSM 28223</strain>
    </source>
</reference>